<sequence length="234" mass="27168">MDDIHPAPKDNTTDNASDAQHNSVDNHYHTILAGTTDSNPFQLDARSKARSDVMRDIRMRRNLRPDNENTLRRMGIRLPRRKSRQLLKGKLERSRRRKYIDLTIDIEHCSSCSLPLETGNDLERCIYVMQNCRCVYCGGCVDAQRWCRKLDHHRYGIQEQLKLYGLACNICQHDYVSDRISTACGHVFCRNCLSTWFNIEQTCPMCKEVIIGNPKDLSKFPIIQPGQMGVERYF</sequence>
<keyword evidence="13" id="KW-1185">Reference proteome</keyword>
<organism evidence="12 13">
    <name type="scientific">Clohesyomyces aquaticus</name>
    <dbReference type="NCBI Taxonomy" id="1231657"/>
    <lineage>
        <taxon>Eukaryota</taxon>
        <taxon>Fungi</taxon>
        <taxon>Dikarya</taxon>
        <taxon>Ascomycota</taxon>
        <taxon>Pezizomycotina</taxon>
        <taxon>Dothideomycetes</taxon>
        <taxon>Pleosporomycetidae</taxon>
        <taxon>Pleosporales</taxon>
        <taxon>Lindgomycetaceae</taxon>
        <taxon>Clohesyomyces</taxon>
    </lineage>
</organism>
<dbReference type="PANTHER" id="PTHR15860">
    <property type="entry name" value="UNCHARACTERIZED RING FINGER-CONTAINING PROTEIN"/>
    <property type="match status" value="1"/>
</dbReference>
<dbReference type="InterPro" id="IPR044235">
    <property type="entry name" value="RNFT1/2"/>
</dbReference>
<comment type="subcellular location">
    <subcellularLocation>
        <location evidence="1">Membrane</location>
        <topology evidence="1">Multi-pass membrane protein</topology>
    </subcellularLocation>
</comment>
<comment type="caution">
    <text evidence="12">The sequence shown here is derived from an EMBL/GenBank/DDBJ whole genome shotgun (WGS) entry which is preliminary data.</text>
</comment>
<dbReference type="PROSITE" id="PS50089">
    <property type="entry name" value="ZF_RING_2"/>
    <property type="match status" value="1"/>
</dbReference>
<dbReference type="SMART" id="SM00184">
    <property type="entry name" value="RING"/>
    <property type="match status" value="1"/>
</dbReference>
<evidence type="ECO:0000256" key="10">
    <source>
        <dbReference type="SAM" id="MobiDB-lite"/>
    </source>
</evidence>
<feature type="domain" description="RING-type" evidence="11">
    <location>
        <begin position="168"/>
        <end position="207"/>
    </location>
</feature>
<dbReference type="SUPFAM" id="SSF57850">
    <property type="entry name" value="RING/U-box"/>
    <property type="match status" value="1"/>
</dbReference>
<keyword evidence="6" id="KW-0862">Zinc</keyword>
<dbReference type="GO" id="GO:1904294">
    <property type="term" value="P:positive regulation of ERAD pathway"/>
    <property type="evidence" value="ECO:0007669"/>
    <property type="project" value="InterPro"/>
</dbReference>
<keyword evidence="5" id="KW-0833">Ubl conjugation pathway</keyword>
<gene>
    <name evidence="12" type="ORF">BCR34DRAFT_667812</name>
</gene>
<keyword evidence="3" id="KW-0479">Metal-binding</keyword>
<dbReference type="InterPro" id="IPR017907">
    <property type="entry name" value="Znf_RING_CS"/>
</dbReference>
<evidence type="ECO:0000256" key="5">
    <source>
        <dbReference type="ARBA" id="ARBA00022786"/>
    </source>
</evidence>
<evidence type="ECO:0000256" key="2">
    <source>
        <dbReference type="ARBA" id="ARBA00022692"/>
    </source>
</evidence>
<keyword evidence="4 9" id="KW-0863">Zinc-finger</keyword>
<evidence type="ECO:0000256" key="6">
    <source>
        <dbReference type="ARBA" id="ARBA00022833"/>
    </source>
</evidence>
<evidence type="ECO:0000256" key="7">
    <source>
        <dbReference type="ARBA" id="ARBA00022989"/>
    </source>
</evidence>
<keyword evidence="8" id="KW-0472">Membrane</keyword>
<feature type="region of interest" description="Disordered" evidence="10">
    <location>
        <begin position="1"/>
        <end position="21"/>
    </location>
</feature>
<dbReference type="EMBL" id="MCFA01000164">
    <property type="protein sequence ID" value="ORY01890.1"/>
    <property type="molecule type" value="Genomic_DNA"/>
</dbReference>
<dbReference type="GO" id="GO:0008270">
    <property type="term" value="F:zinc ion binding"/>
    <property type="evidence" value="ECO:0007669"/>
    <property type="project" value="UniProtKB-KW"/>
</dbReference>
<dbReference type="Pfam" id="PF13639">
    <property type="entry name" value="zf-RING_2"/>
    <property type="match status" value="1"/>
</dbReference>
<reference evidence="12 13" key="1">
    <citation type="submission" date="2016-07" db="EMBL/GenBank/DDBJ databases">
        <title>Pervasive Adenine N6-methylation of Active Genes in Fungi.</title>
        <authorList>
            <consortium name="DOE Joint Genome Institute"/>
            <person name="Mondo S.J."/>
            <person name="Dannebaum R.O."/>
            <person name="Kuo R.C."/>
            <person name="Labutti K."/>
            <person name="Haridas S."/>
            <person name="Kuo A."/>
            <person name="Salamov A."/>
            <person name="Ahrendt S.R."/>
            <person name="Lipzen A."/>
            <person name="Sullivan W."/>
            <person name="Andreopoulos W.B."/>
            <person name="Clum A."/>
            <person name="Lindquist E."/>
            <person name="Daum C."/>
            <person name="Ramamoorthy G.K."/>
            <person name="Gryganskyi A."/>
            <person name="Culley D."/>
            <person name="Magnuson J.K."/>
            <person name="James T.Y."/>
            <person name="O'Malley M.A."/>
            <person name="Stajich J.E."/>
            <person name="Spatafora J.W."/>
            <person name="Visel A."/>
            <person name="Grigoriev I.V."/>
        </authorList>
    </citation>
    <scope>NUCLEOTIDE SEQUENCE [LARGE SCALE GENOMIC DNA]</scope>
    <source>
        <strain evidence="12 13">CBS 115471</strain>
    </source>
</reference>
<dbReference type="InterPro" id="IPR013083">
    <property type="entry name" value="Znf_RING/FYVE/PHD"/>
</dbReference>
<dbReference type="OrthoDB" id="3690055at2759"/>
<name>A0A1Y1YV22_9PLEO</name>
<proteinExistence type="predicted"/>
<dbReference type="STRING" id="1231657.A0A1Y1YV22"/>
<evidence type="ECO:0000259" key="11">
    <source>
        <dbReference type="PROSITE" id="PS50089"/>
    </source>
</evidence>
<keyword evidence="2" id="KW-0812">Transmembrane</keyword>
<dbReference type="AlphaFoldDB" id="A0A1Y1YV22"/>
<dbReference type="GO" id="GO:0061630">
    <property type="term" value="F:ubiquitin protein ligase activity"/>
    <property type="evidence" value="ECO:0007669"/>
    <property type="project" value="InterPro"/>
</dbReference>
<evidence type="ECO:0000313" key="12">
    <source>
        <dbReference type="EMBL" id="ORY01890.1"/>
    </source>
</evidence>
<dbReference type="GO" id="GO:0016020">
    <property type="term" value="C:membrane"/>
    <property type="evidence" value="ECO:0007669"/>
    <property type="project" value="UniProtKB-SubCell"/>
</dbReference>
<dbReference type="Proteomes" id="UP000193144">
    <property type="component" value="Unassembled WGS sequence"/>
</dbReference>
<dbReference type="Gene3D" id="3.30.40.10">
    <property type="entry name" value="Zinc/RING finger domain, C3HC4 (zinc finger)"/>
    <property type="match status" value="1"/>
</dbReference>
<evidence type="ECO:0000256" key="4">
    <source>
        <dbReference type="ARBA" id="ARBA00022771"/>
    </source>
</evidence>
<evidence type="ECO:0000256" key="9">
    <source>
        <dbReference type="PROSITE-ProRule" id="PRU00175"/>
    </source>
</evidence>
<dbReference type="PANTHER" id="PTHR15860:SF0">
    <property type="entry name" value="LP20373P"/>
    <property type="match status" value="1"/>
</dbReference>
<evidence type="ECO:0000313" key="13">
    <source>
        <dbReference type="Proteomes" id="UP000193144"/>
    </source>
</evidence>
<keyword evidence="7" id="KW-1133">Transmembrane helix</keyword>
<dbReference type="PROSITE" id="PS00518">
    <property type="entry name" value="ZF_RING_1"/>
    <property type="match status" value="1"/>
</dbReference>
<evidence type="ECO:0000256" key="8">
    <source>
        <dbReference type="ARBA" id="ARBA00023136"/>
    </source>
</evidence>
<evidence type="ECO:0000256" key="3">
    <source>
        <dbReference type="ARBA" id="ARBA00022723"/>
    </source>
</evidence>
<feature type="compositionally biased region" description="Basic and acidic residues" evidence="10">
    <location>
        <begin position="1"/>
        <end position="12"/>
    </location>
</feature>
<evidence type="ECO:0000256" key="1">
    <source>
        <dbReference type="ARBA" id="ARBA00004141"/>
    </source>
</evidence>
<protein>
    <recommendedName>
        <fullName evidence="11">RING-type domain-containing protein</fullName>
    </recommendedName>
</protein>
<dbReference type="InterPro" id="IPR001841">
    <property type="entry name" value="Znf_RING"/>
</dbReference>
<accession>A0A1Y1YV22</accession>